<evidence type="ECO:0008006" key="4">
    <source>
        <dbReference type="Google" id="ProtNLM"/>
    </source>
</evidence>
<keyword evidence="1" id="KW-0732">Signal</keyword>
<evidence type="ECO:0000313" key="2">
    <source>
        <dbReference type="EMBL" id="GAA0164370.1"/>
    </source>
</evidence>
<proteinExistence type="predicted"/>
<dbReference type="PANTHER" id="PTHR45642">
    <property type="entry name" value="GDSL ESTERASE/LIPASE EXL3"/>
    <property type="match status" value="1"/>
</dbReference>
<dbReference type="EMBL" id="BAABME010005022">
    <property type="protein sequence ID" value="GAA0164370.1"/>
    <property type="molecule type" value="Genomic_DNA"/>
</dbReference>
<comment type="caution">
    <text evidence="2">The sequence shown here is derived from an EMBL/GenBank/DDBJ whole genome shotgun (WGS) entry which is preliminary data.</text>
</comment>
<evidence type="ECO:0000256" key="1">
    <source>
        <dbReference type="ARBA" id="ARBA00022729"/>
    </source>
</evidence>
<evidence type="ECO:0000313" key="3">
    <source>
        <dbReference type="Proteomes" id="UP001454036"/>
    </source>
</evidence>
<protein>
    <recommendedName>
        <fullName evidence="4">GDSL esterase/lipase</fullName>
    </recommendedName>
</protein>
<name>A0AAV3QLG2_LITER</name>
<accession>A0AAV3QLG2</accession>
<dbReference type="Proteomes" id="UP001454036">
    <property type="component" value="Unassembled WGS sequence"/>
</dbReference>
<gene>
    <name evidence="2" type="ORF">LIER_20024</name>
</gene>
<organism evidence="2 3">
    <name type="scientific">Lithospermum erythrorhizon</name>
    <name type="common">Purple gromwell</name>
    <name type="synonym">Lithospermum officinale var. erythrorhizon</name>
    <dbReference type="NCBI Taxonomy" id="34254"/>
    <lineage>
        <taxon>Eukaryota</taxon>
        <taxon>Viridiplantae</taxon>
        <taxon>Streptophyta</taxon>
        <taxon>Embryophyta</taxon>
        <taxon>Tracheophyta</taxon>
        <taxon>Spermatophyta</taxon>
        <taxon>Magnoliopsida</taxon>
        <taxon>eudicotyledons</taxon>
        <taxon>Gunneridae</taxon>
        <taxon>Pentapetalae</taxon>
        <taxon>asterids</taxon>
        <taxon>lamiids</taxon>
        <taxon>Boraginales</taxon>
        <taxon>Boraginaceae</taxon>
        <taxon>Boraginoideae</taxon>
        <taxon>Lithospermeae</taxon>
        <taxon>Lithospermum</taxon>
    </lineage>
</organism>
<dbReference type="InterPro" id="IPR050592">
    <property type="entry name" value="GDSL_lipolytic_enzyme"/>
</dbReference>
<reference evidence="2 3" key="1">
    <citation type="submission" date="2024-01" db="EMBL/GenBank/DDBJ databases">
        <title>The complete chloroplast genome sequence of Lithospermum erythrorhizon: insights into the phylogenetic relationship among Boraginaceae species and the maternal lineages of purple gromwells.</title>
        <authorList>
            <person name="Okada T."/>
            <person name="Watanabe K."/>
        </authorList>
    </citation>
    <scope>NUCLEOTIDE SEQUENCE [LARGE SCALE GENOMIC DNA]</scope>
</reference>
<dbReference type="InterPro" id="IPR036514">
    <property type="entry name" value="SGNH_hydro_sf"/>
</dbReference>
<sequence length="72" mass="8013">MFILKKIRFEHTLEGCCGTGTLEMGYTCNAIKPICKNASKYVFFDSVHPTEVAYRNLASSALRDLLPILQSG</sequence>
<dbReference type="PANTHER" id="PTHR45642:SF139">
    <property type="entry name" value="SGNH HYDROLASE-TYPE ESTERASE DOMAIN-CONTAINING PROTEIN"/>
    <property type="match status" value="1"/>
</dbReference>
<keyword evidence="3" id="KW-1185">Reference proteome</keyword>
<dbReference type="AlphaFoldDB" id="A0AAV3QLG2"/>
<dbReference type="Gene3D" id="3.40.50.1110">
    <property type="entry name" value="SGNH hydrolase"/>
    <property type="match status" value="1"/>
</dbReference>